<keyword evidence="1" id="KW-0812">Transmembrane</keyword>
<reference evidence="2 3" key="1">
    <citation type="submission" date="2019-07" db="EMBL/GenBank/DDBJ databases">
        <title>Complete genome of Crassaminicella thermophila SY095.</title>
        <authorList>
            <person name="Li X."/>
        </authorList>
    </citation>
    <scope>NUCLEOTIDE SEQUENCE [LARGE SCALE GENOMIC DNA]</scope>
    <source>
        <strain evidence="2 3">SY095</strain>
    </source>
</reference>
<dbReference type="EMBL" id="CP042243">
    <property type="protein sequence ID" value="QEK13071.1"/>
    <property type="molecule type" value="Genomic_DNA"/>
</dbReference>
<name>A0A5C0SFD3_CRATE</name>
<evidence type="ECO:0000313" key="2">
    <source>
        <dbReference type="EMBL" id="QEK13071.1"/>
    </source>
</evidence>
<organism evidence="2 3">
    <name type="scientific">Crassaminicella thermophila</name>
    <dbReference type="NCBI Taxonomy" id="2599308"/>
    <lineage>
        <taxon>Bacteria</taxon>
        <taxon>Bacillati</taxon>
        <taxon>Bacillota</taxon>
        <taxon>Clostridia</taxon>
        <taxon>Eubacteriales</taxon>
        <taxon>Clostridiaceae</taxon>
        <taxon>Crassaminicella</taxon>
    </lineage>
</organism>
<keyword evidence="3" id="KW-1185">Reference proteome</keyword>
<evidence type="ECO:0000256" key="1">
    <source>
        <dbReference type="SAM" id="Phobius"/>
    </source>
</evidence>
<accession>A0A5C0SFD3</accession>
<feature type="transmembrane region" description="Helical" evidence="1">
    <location>
        <begin position="32"/>
        <end position="51"/>
    </location>
</feature>
<gene>
    <name evidence="2" type="ORF">FQB35_12490</name>
</gene>
<dbReference type="Proteomes" id="UP000324646">
    <property type="component" value="Chromosome"/>
</dbReference>
<dbReference type="KEGG" id="crs:FQB35_12490"/>
<proteinExistence type="predicted"/>
<dbReference type="AlphaFoldDB" id="A0A5C0SFD3"/>
<keyword evidence="1" id="KW-1133">Transmembrane helix</keyword>
<sequence length="69" mass="7984">MNDCNISKAFPNIENAFNYYPKYIIVFVDCKVFFWFLLLFVVFLCCPNVFLKNFDTTEVIIIASTIAAA</sequence>
<keyword evidence="1" id="KW-0472">Membrane</keyword>
<protein>
    <submittedName>
        <fullName evidence="2">Uncharacterized protein</fullName>
    </submittedName>
</protein>
<evidence type="ECO:0000313" key="3">
    <source>
        <dbReference type="Proteomes" id="UP000324646"/>
    </source>
</evidence>